<evidence type="ECO:0000259" key="3">
    <source>
        <dbReference type="Pfam" id="PF19289"/>
    </source>
</evidence>
<keyword evidence="8" id="KW-1185">Reference proteome</keyword>
<dbReference type="InterPro" id="IPR045570">
    <property type="entry name" value="Metalloprtase-TldD/E_cen_dom"/>
</dbReference>
<organism evidence="6 7">
    <name type="scientific">Deinococcus metalli</name>
    <dbReference type="NCBI Taxonomy" id="1141878"/>
    <lineage>
        <taxon>Bacteria</taxon>
        <taxon>Thermotogati</taxon>
        <taxon>Deinococcota</taxon>
        <taxon>Deinococci</taxon>
        <taxon>Deinococcales</taxon>
        <taxon>Deinococcaceae</taxon>
        <taxon>Deinococcus</taxon>
    </lineage>
</organism>
<dbReference type="Pfam" id="PF01523">
    <property type="entry name" value="PmbA_TldD_1st"/>
    <property type="match status" value="1"/>
</dbReference>
<evidence type="ECO:0000259" key="4">
    <source>
        <dbReference type="Pfam" id="PF19290"/>
    </source>
</evidence>
<reference evidence="8" key="2">
    <citation type="journal article" date="2019" name="Int. J. Syst. Evol. Microbiol.">
        <title>The Global Catalogue of Microorganisms (GCM) 10K type strain sequencing project: providing services to taxonomists for standard genome sequencing and annotation.</title>
        <authorList>
            <consortium name="The Broad Institute Genomics Platform"/>
            <consortium name="The Broad Institute Genome Sequencing Center for Infectious Disease"/>
            <person name="Wu L."/>
            <person name="Ma J."/>
        </authorList>
    </citation>
    <scope>NUCLEOTIDE SEQUENCE [LARGE SCALE GENOMIC DNA]</scope>
    <source>
        <strain evidence="8">CGMCC 1.18437</strain>
    </source>
</reference>
<evidence type="ECO:0000313" key="5">
    <source>
        <dbReference type="EMBL" id="GHF50701.1"/>
    </source>
</evidence>
<dbReference type="Gene3D" id="3.30.2290.10">
    <property type="entry name" value="PmbA/TldD superfamily"/>
    <property type="match status" value="1"/>
</dbReference>
<dbReference type="Pfam" id="PF19289">
    <property type="entry name" value="PmbA_TldD_3rd"/>
    <property type="match status" value="1"/>
</dbReference>
<evidence type="ECO:0000256" key="1">
    <source>
        <dbReference type="ARBA" id="ARBA00005836"/>
    </source>
</evidence>
<reference evidence="5" key="4">
    <citation type="submission" date="2024-05" db="EMBL/GenBank/DDBJ databases">
        <authorList>
            <person name="Sun Q."/>
            <person name="Zhou Y."/>
        </authorList>
    </citation>
    <scope>NUCLEOTIDE SEQUENCE</scope>
    <source>
        <strain evidence="5">CGMCC 1.18437</strain>
    </source>
</reference>
<dbReference type="InterPro" id="IPR036059">
    <property type="entry name" value="TldD/PmbA_sf"/>
</dbReference>
<dbReference type="PANTHER" id="PTHR43421">
    <property type="entry name" value="METALLOPROTEASE PMBA"/>
    <property type="match status" value="1"/>
</dbReference>
<dbReference type="Proteomes" id="UP000539473">
    <property type="component" value="Unassembled WGS sequence"/>
</dbReference>
<dbReference type="InterPro" id="IPR047657">
    <property type="entry name" value="PmbA"/>
</dbReference>
<evidence type="ECO:0000313" key="7">
    <source>
        <dbReference type="Proteomes" id="UP000539473"/>
    </source>
</evidence>
<comment type="caution">
    <text evidence="6">The sequence shown here is derived from an EMBL/GenBank/DDBJ whole genome shotgun (WGS) entry which is preliminary data.</text>
</comment>
<dbReference type="RefSeq" id="WP_184113063.1">
    <property type="nucleotide sequence ID" value="NZ_BNAJ01000007.1"/>
</dbReference>
<reference evidence="5" key="1">
    <citation type="journal article" date="2014" name="Int. J. Syst. Evol. Microbiol.">
        <title>Complete genome of a new Firmicutes species belonging to the dominant human colonic microbiota ('Ruminococcus bicirculans') reveals two chromosomes and a selective capacity to utilize plant glucans.</title>
        <authorList>
            <consortium name="NISC Comparative Sequencing Program"/>
            <person name="Wegmann U."/>
            <person name="Louis P."/>
            <person name="Goesmann A."/>
            <person name="Henrissat B."/>
            <person name="Duncan S.H."/>
            <person name="Flint H.J."/>
        </authorList>
    </citation>
    <scope>NUCLEOTIDE SEQUENCE</scope>
    <source>
        <strain evidence="5">CGMCC 1.18437</strain>
    </source>
</reference>
<dbReference type="SUPFAM" id="SSF111283">
    <property type="entry name" value="Putative modulator of DNA gyrase, PmbA/TldD"/>
    <property type="match status" value="1"/>
</dbReference>
<evidence type="ECO:0000313" key="8">
    <source>
        <dbReference type="Proteomes" id="UP000619376"/>
    </source>
</evidence>
<feature type="domain" description="Metalloprotease TldD/E C-terminal" evidence="3">
    <location>
        <begin position="229"/>
        <end position="449"/>
    </location>
</feature>
<dbReference type="GO" id="GO:0006508">
    <property type="term" value="P:proteolysis"/>
    <property type="evidence" value="ECO:0007669"/>
    <property type="project" value="InterPro"/>
</dbReference>
<dbReference type="Pfam" id="PF19290">
    <property type="entry name" value="PmbA_TldD_2nd"/>
    <property type="match status" value="1"/>
</dbReference>
<dbReference type="AlphaFoldDB" id="A0A7W8KJ31"/>
<dbReference type="InterPro" id="IPR035068">
    <property type="entry name" value="TldD/PmbA_N"/>
</dbReference>
<gene>
    <name evidence="5" type="ORF">GCM10017781_29030</name>
    <name evidence="6" type="ORF">HNQ07_002966</name>
</gene>
<feature type="domain" description="Metalloprotease TldD/E N-terminal" evidence="2">
    <location>
        <begin position="28"/>
        <end position="91"/>
    </location>
</feature>
<reference evidence="6 7" key="3">
    <citation type="submission" date="2020-08" db="EMBL/GenBank/DDBJ databases">
        <title>Genomic Encyclopedia of Type Strains, Phase IV (KMG-IV): sequencing the most valuable type-strain genomes for metagenomic binning, comparative biology and taxonomic classification.</title>
        <authorList>
            <person name="Goeker M."/>
        </authorList>
    </citation>
    <scope>NUCLEOTIDE SEQUENCE [LARGE SCALE GENOMIC DNA]</scope>
    <source>
        <strain evidence="6 7">DSM 27521</strain>
    </source>
</reference>
<sequence>MTAAEQLGIAGARTYLLDRARAQGIELEVYAERDTSTEITAFGGEVSEFKLQARQGLGLRALVAGAWGYAFTENLSRPALDRALDSAVENARLVTPQAGSALSDWPAPPALDLYGEGLSGVGVEQKVRSALTLEAAARGADPRVTSVPYSGYSDADSERLIGNTHGLERGEKALHAFTYVAPLVSEDGQNKMKGDWQFTREYTELDPTHTALSAVEKSVALLGAKPAPSGTFPAVITGECVGSLLALFAPMFSGKMVEEGKSPLAGRLDGVVASPLVTLLDDPTLPRGLNSRAFDAEGHPSAPLTVIEAGVLRAFMHNAQTAARAGTVSTGHAARHGYQGTVGVGHSNLLMLAGDTAPEQLAAGLTGVQLTGIAGGHAGADPITGDFSLQAEGFWLDGGQVAHPLEVYTVAGNILDVLRDVQAVGSEVEWTMHATAAPAVRVKALALGGS</sequence>
<accession>A0A7W8KJ31</accession>
<dbReference type="PANTHER" id="PTHR43421:SF1">
    <property type="entry name" value="METALLOPROTEASE PMBA"/>
    <property type="match status" value="1"/>
</dbReference>
<dbReference type="InterPro" id="IPR045569">
    <property type="entry name" value="Metalloprtase-TldD/E_C"/>
</dbReference>
<evidence type="ECO:0000259" key="2">
    <source>
        <dbReference type="Pfam" id="PF01523"/>
    </source>
</evidence>
<dbReference type="GO" id="GO:0008237">
    <property type="term" value="F:metallopeptidase activity"/>
    <property type="evidence" value="ECO:0007669"/>
    <property type="project" value="InterPro"/>
</dbReference>
<dbReference type="InterPro" id="IPR002510">
    <property type="entry name" value="Metalloprtase-TldD/E_N"/>
</dbReference>
<proteinExistence type="inferred from homology"/>
<dbReference type="EMBL" id="JACHFK010000007">
    <property type="protein sequence ID" value="MBB5377474.1"/>
    <property type="molecule type" value="Genomic_DNA"/>
</dbReference>
<dbReference type="EMBL" id="BNAJ01000007">
    <property type="protein sequence ID" value="GHF50701.1"/>
    <property type="molecule type" value="Genomic_DNA"/>
</dbReference>
<dbReference type="GO" id="GO:0005829">
    <property type="term" value="C:cytosol"/>
    <property type="evidence" value="ECO:0007669"/>
    <property type="project" value="TreeGrafter"/>
</dbReference>
<protein>
    <submittedName>
        <fullName evidence="5">Peptidase</fullName>
    </submittedName>
    <submittedName>
        <fullName evidence="6">PmbA protein</fullName>
    </submittedName>
</protein>
<comment type="similarity">
    <text evidence="1">Belongs to the peptidase U62 family.</text>
</comment>
<name>A0A7W8KJ31_9DEIO</name>
<feature type="domain" description="Metalloprotease TldD/E central" evidence="4">
    <location>
        <begin position="119"/>
        <end position="222"/>
    </location>
</feature>
<evidence type="ECO:0000313" key="6">
    <source>
        <dbReference type="EMBL" id="MBB5377474.1"/>
    </source>
</evidence>
<dbReference type="Proteomes" id="UP000619376">
    <property type="component" value="Unassembled WGS sequence"/>
</dbReference>